<evidence type="ECO:0000256" key="5">
    <source>
        <dbReference type="ARBA" id="ARBA00051811"/>
    </source>
</evidence>
<keyword evidence="7" id="KW-0472">Membrane</keyword>
<dbReference type="NCBIfam" id="TIGR01186">
    <property type="entry name" value="proV"/>
    <property type="match status" value="1"/>
</dbReference>
<dbReference type="Pfam" id="PF00005">
    <property type="entry name" value="ABC_tran"/>
    <property type="match status" value="1"/>
</dbReference>
<evidence type="ECO:0000313" key="11">
    <source>
        <dbReference type="Proteomes" id="UP000244060"/>
    </source>
</evidence>
<evidence type="ECO:0000256" key="2">
    <source>
        <dbReference type="ARBA" id="ARBA00022448"/>
    </source>
</evidence>
<keyword evidence="2 7" id="KW-0813">Transport</keyword>
<dbReference type="InterPro" id="IPR051921">
    <property type="entry name" value="ABC_osmolyte_uptake_ATP-bind"/>
</dbReference>
<keyword evidence="4 7" id="KW-0067">ATP-binding</keyword>
<dbReference type="EMBL" id="QAOT01000018">
    <property type="protein sequence ID" value="PTR14093.1"/>
    <property type="molecule type" value="Genomic_DNA"/>
</dbReference>
<comment type="subunit">
    <text evidence="7">The complex is probably composed of two ATP-binding proteins, two transmembrane proteins and a solute-binding protein.</text>
</comment>
<dbReference type="SUPFAM" id="SSF52540">
    <property type="entry name" value="P-loop containing nucleoside triphosphate hydrolases"/>
    <property type="match status" value="1"/>
</dbReference>
<reference evidence="10 11" key="1">
    <citation type="submission" date="2018-04" db="EMBL/GenBank/DDBJ databases">
        <title>Genomic Encyclopedia of Type Strains, Phase III (KMG-III): the genomes of soil and plant-associated and newly described type strains.</title>
        <authorList>
            <person name="Whitman W."/>
        </authorList>
    </citation>
    <scope>NUCLEOTIDE SEQUENCE [LARGE SCALE GENOMIC DNA]</scope>
    <source>
        <strain evidence="10 11">KA25</strain>
    </source>
</reference>
<dbReference type="RefSeq" id="WP_108222031.1">
    <property type="nucleotide sequence ID" value="NZ_CP090021.1"/>
</dbReference>
<organism evidence="10 11">
    <name type="scientific">Cereibacter azotoformans</name>
    <dbReference type="NCBI Taxonomy" id="43057"/>
    <lineage>
        <taxon>Bacteria</taxon>
        <taxon>Pseudomonadati</taxon>
        <taxon>Pseudomonadota</taxon>
        <taxon>Alphaproteobacteria</taxon>
        <taxon>Rhodobacterales</taxon>
        <taxon>Paracoccaceae</taxon>
        <taxon>Cereibacter</taxon>
    </lineage>
</organism>
<evidence type="ECO:0000256" key="4">
    <source>
        <dbReference type="ARBA" id="ARBA00022840"/>
    </source>
</evidence>
<keyword evidence="3 7" id="KW-0547">Nucleotide-binding</keyword>
<dbReference type="GO" id="GO:0006865">
    <property type="term" value="P:amino acid transport"/>
    <property type="evidence" value="ECO:0007669"/>
    <property type="project" value="UniProtKB-UniRule"/>
</dbReference>
<dbReference type="PANTHER" id="PTHR43869">
    <property type="entry name" value="GLYCINE BETAINE/PROLINE BETAINE TRANSPORT SYSTEM ATP-BINDING PROTEIN PROV"/>
    <property type="match status" value="1"/>
</dbReference>
<comment type="subcellular location">
    <subcellularLocation>
        <location evidence="7">Cell inner membrane</location>
        <topology evidence="7">Peripheral membrane protein</topology>
    </subcellularLocation>
</comment>
<dbReference type="Proteomes" id="UP000244060">
    <property type="component" value="Unassembled WGS sequence"/>
</dbReference>
<feature type="domain" description="ABC transporter" evidence="9">
    <location>
        <begin position="45"/>
        <end position="281"/>
    </location>
</feature>
<dbReference type="GO" id="GO:0006970">
    <property type="term" value="P:response to osmotic stress"/>
    <property type="evidence" value="ECO:0007669"/>
    <property type="project" value="UniProtKB-ARBA"/>
</dbReference>
<dbReference type="FunFam" id="3.40.50.300:FF:000201">
    <property type="entry name" value="Glycine betaine/L-proline ABC transporter ATP-binding protein"/>
    <property type="match status" value="1"/>
</dbReference>
<comment type="similarity">
    <text evidence="1 7">Belongs to the ABC transporter superfamily.</text>
</comment>
<dbReference type="GO" id="GO:0031460">
    <property type="term" value="P:glycine betaine transport"/>
    <property type="evidence" value="ECO:0007669"/>
    <property type="project" value="InterPro"/>
</dbReference>
<feature type="region of interest" description="Disordered" evidence="8">
    <location>
        <begin position="354"/>
        <end position="373"/>
    </location>
</feature>
<dbReference type="PANTHER" id="PTHR43869:SF1">
    <property type="entry name" value="GLYCINE BETAINE_PROLINE BETAINE TRANSPORT SYSTEM ATP-BINDING PROTEIN PROV"/>
    <property type="match status" value="1"/>
</dbReference>
<dbReference type="PROSITE" id="PS00211">
    <property type="entry name" value="ABC_TRANSPORTER_1"/>
    <property type="match status" value="1"/>
</dbReference>
<evidence type="ECO:0000259" key="9">
    <source>
        <dbReference type="PROSITE" id="PS50893"/>
    </source>
</evidence>
<name>A0A2T5JV97_9RHOB</name>
<dbReference type="InterPro" id="IPR003439">
    <property type="entry name" value="ABC_transporter-like_ATP-bd"/>
</dbReference>
<keyword evidence="11" id="KW-1185">Reference proteome</keyword>
<dbReference type="PROSITE" id="PS50893">
    <property type="entry name" value="ABC_TRANSPORTER_2"/>
    <property type="match status" value="1"/>
</dbReference>
<evidence type="ECO:0000313" key="10">
    <source>
        <dbReference type="EMBL" id="PTR14093.1"/>
    </source>
</evidence>
<protein>
    <recommendedName>
        <fullName evidence="7">Quaternary amine transport ATP-binding protein</fullName>
        <ecNumber evidence="7">7.6.2.9</ecNumber>
    </recommendedName>
</protein>
<keyword evidence="7" id="KW-1003">Cell membrane</keyword>
<dbReference type="InterPro" id="IPR046342">
    <property type="entry name" value="CBS_dom_sf"/>
</dbReference>
<evidence type="ECO:0000256" key="8">
    <source>
        <dbReference type="SAM" id="MobiDB-lite"/>
    </source>
</evidence>
<comment type="catalytic activity">
    <reaction evidence="5">
        <text>a quaternary ammonium(out) + ATP + H2O = a quaternary ammonium(in) + ADP + phosphate + H(+)</text>
        <dbReference type="Rhea" id="RHEA:11036"/>
        <dbReference type="ChEBI" id="CHEBI:15377"/>
        <dbReference type="ChEBI" id="CHEBI:15378"/>
        <dbReference type="ChEBI" id="CHEBI:30616"/>
        <dbReference type="ChEBI" id="CHEBI:35267"/>
        <dbReference type="ChEBI" id="CHEBI:43474"/>
        <dbReference type="ChEBI" id="CHEBI:456216"/>
        <dbReference type="EC" id="7.6.2.9"/>
    </reaction>
    <physiologicalReaction direction="left-to-right" evidence="5">
        <dbReference type="Rhea" id="RHEA:11037"/>
    </physiologicalReaction>
</comment>
<dbReference type="SMART" id="SM00382">
    <property type="entry name" value="AAA"/>
    <property type="match status" value="1"/>
</dbReference>
<dbReference type="GO" id="GO:0015418">
    <property type="term" value="F:ABC-type quaternary ammonium compound transporting activity"/>
    <property type="evidence" value="ECO:0007669"/>
    <property type="project" value="UniProtKB-EC"/>
</dbReference>
<keyword evidence="7" id="KW-0997">Cell inner membrane</keyword>
<dbReference type="InterPro" id="IPR017871">
    <property type="entry name" value="ABC_transporter-like_CS"/>
</dbReference>
<evidence type="ECO:0000256" key="3">
    <source>
        <dbReference type="ARBA" id="ARBA00022741"/>
    </source>
</evidence>
<dbReference type="InterPro" id="IPR027417">
    <property type="entry name" value="P-loop_NTPase"/>
</dbReference>
<dbReference type="InterPro" id="IPR005892">
    <property type="entry name" value="Gly-betaine_transp_ATP-bd"/>
</dbReference>
<proteinExistence type="inferred from homology"/>
<comment type="subunit">
    <text evidence="6">The complex is probably composed of two ATP-binding proteins (TmoW), two transmembrane proteins (TmoV) and a solute-binding protein (TmoX).</text>
</comment>
<evidence type="ECO:0000256" key="1">
    <source>
        <dbReference type="ARBA" id="ARBA00005417"/>
    </source>
</evidence>
<gene>
    <name evidence="10" type="ORF">C8J28_11888</name>
</gene>
<sequence length="373" mass="40844">MTDQSVPTLEDEDEVATRPGLEIRGLYKIFGPSPSRWIGAVKAGMTKTDLNRRHGHVLGLTDISLSIPPGRITVIMGLSGSGKSTLIRHINGLIAPTAGEILFDGTDVCRMSAAELRGFRRSRTAMVFQKFALLPHRTVLENTRYGLDIRGVPRAEAERAARRWIARVGLGGYENSYPSQLSGGMQQRVGLARALATDAEILLMDEAFSALDPLIRLDMQRILLELQEELHRTIVFITHDLDEALRLGDRIAILRDGRLEQVGTGQDIVLRPANDYIAAFVHEVNRARVIRLSAVATPLAETEEAPRLALPDRLVLEEAAREMLAAGAERALVVGPRRRPLGIVRIGDLLAGMVRPSGRPPTDQAPTGPRGKP</sequence>
<dbReference type="InterPro" id="IPR003593">
    <property type="entry name" value="AAA+_ATPase"/>
</dbReference>
<dbReference type="GO" id="GO:0016887">
    <property type="term" value="F:ATP hydrolysis activity"/>
    <property type="evidence" value="ECO:0007669"/>
    <property type="project" value="UniProtKB-UniRule"/>
</dbReference>
<dbReference type="OrthoDB" id="9802264at2"/>
<dbReference type="GO" id="GO:0005524">
    <property type="term" value="F:ATP binding"/>
    <property type="evidence" value="ECO:0007669"/>
    <property type="project" value="UniProtKB-UniRule"/>
</dbReference>
<dbReference type="GO" id="GO:0005886">
    <property type="term" value="C:plasma membrane"/>
    <property type="evidence" value="ECO:0007669"/>
    <property type="project" value="UniProtKB-SubCell"/>
</dbReference>
<dbReference type="EC" id="7.6.2.9" evidence="7"/>
<evidence type="ECO:0000256" key="7">
    <source>
        <dbReference type="RuleBase" id="RU369116"/>
    </source>
</evidence>
<dbReference type="Gene3D" id="3.40.50.300">
    <property type="entry name" value="P-loop containing nucleotide triphosphate hydrolases"/>
    <property type="match status" value="1"/>
</dbReference>
<accession>A0A2T5JV97</accession>
<dbReference type="AlphaFoldDB" id="A0A2T5JV97"/>
<dbReference type="SUPFAM" id="SSF54631">
    <property type="entry name" value="CBS-domain pair"/>
    <property type="match status" value="1"/>
</dbReference>
<comment type="caution">
    <text evidence="10">The sequence shown here is derived from an EMBL/GenBank/DDBJ whole genome shotgun (WGS) entry which is preliminary data.</text>
</comment>
<evidence type="ECO:0000256" key="6">
    <source>
        <dbReference type="ARBA" id="ARBA00061968"/>
    </source>
</evidence>